<dbReference type="PANTHER" id="PTHR30055:SF238">
    <property type="entry name" value="MYCOFACTOCIN BIOSYNTHESIS TRANSCRIPTIONAL REGULATOR MFTR-RELATED"/>
    <property type="match status" value="1"/>
</dbReference>
<evidence type="ECO:0000256" key="1">
    <source>
        <dbReference type="ARBA" id="ARBA00023015"/>
    </source>
</evidence>
<dbReference type="SUPFAM" id="SSF46689">
    <property type="entry name" value="Homeodomain-like"/>
    <property type="match status" value="1"/>
</dbReference>
<keyword evidence="2 4" id="KW-0238">DNA-binding</keyword>
<dbReference type="Gene3D" id="1.10.357.10">
    <property type="entry name" value="Tetracycline Repressor, domain 2"/>
    <property type="match status" value="1"/>
</dbReference>
<dbReference type="GO" id="GO:0003700">
    <property type="term" value="F:DNA-binding transcription factor activity"/>
    <property type="evidence" value="ECO:0007669"/>
    <property type="project" value="TreeGrafter"/>
</dbReference>
<name>A0A1B7M333_9MICC</name>
<evidence type="ECO:0000256" key="3">
    <source>
        <dbReference type="ARBA" id="ARBA00023163"/>
    </source>
</evidence>
<evidence type="ECO:0000313" key="7">
    <source>
        <dbReference type="Proteomes" id="UP000078292"/>
    </source>
</evidence>
<evidence type="ECO:0000256" key="2">
    <source>
        <dbReference type="ARBA" id="ARBA00023125"/>
    </source>
</evidence>
<dbReference type="InterPro" id="IPR001647">
    <property type="entry name" value="HTH_TetR"/>
</dbReference>
<organism evidence="6 7">
    <name type="scientific">Enteractinococcus helveticum</name>
    <dbReference type="NCBI Taxonomy" id="1837282"/>
    <lineage>
        <taxon>Bacteria</taxon>
        <taxon>Bacillati</taxon>
        <taxon>Actinomycetota</taxon>
        <taxon>Actinomycetes</taxon>
        <taxon>Micrococcales</taxon>
        <taxon>Micrococcaceae</taxon>
    </lineage>
</organism>
<dbReference type="InterPro" id="IPR041347">
    <property type="entry name" value="MftR_C"/>
</dbReference>
<feature type="domain" description="HTH tetR-type" evidence="5">
    <location>
        <begin position="16"/>
        <end position="76"/>
    </location>
</feature>
<dbReference type="PRINTS" id="PR00455">
    <property type="entry name" value="HTHTETR"/>
</dbReference>
<evidence type="ECO:0000256" key="4">
    <source>
        <dbReference type="PROSITE-ProRule" id="PRU00335"/>
    </source>
</evidence>
<comment type="caution">
    <text evidence="6">The sequence shown here is derived from an EMBL/GenBank/DDBJ whole genome shotgun (WGS) entry which is preliminary data.</text>
</comment>
<sequence>MTEHAQGLGRREQKKRETRRAIRDAALDLAMENGLENLTVEAIAQTAGVSPRTFFNYFASKEDALVTQAAESADQVCKLLLERPSEEPPLEALRQAVIHSDYFGADPVNRERVLARQRLTQSHPSLMAHHLGKIAQVERMFADALAERMGVDAEDDITPQLLAAVVMSATRVAVRQWVRKGELPLYGLLETTFKQLDHLGLVAQHPEPTG</sequence>
<dbReference type="AlphaFoldDB" id="A0A1B7M333"/>
<dbReference type="PANTHER" id="PTHR30055">
    <property type="entry name" value="HTH-TYPE TRANSCRIPTIONAL REGULATOR RUTR"/>
    <property type="match status" value="1"/>
</dbReference>
<dbReference type="Pfam" id="PF17754">
    <property type="entry name" value="TetR_C_14"/>
    <property type="match status" value="1"/>
</dbReference>
<dbReference type="OrthoDB" id="8688418at2"/>
<feature type="DNA-binding region" description="H-T-H motif" evidence="4">
    <location>
        <begin position="39"/>
        <end position="58"/>
    </location>
</feature>
<dbReference type="Pfam" id="PF00440">
    <property type="entry name" value="TetR_N"/>
    <property type="match status" value="1"/>
</dbReference>
<dbReference type="Proteomes" id="UP000078292">
    <property type="component" value="Unassembled WGS sequence"/>
</dbReference>
<reference evidence="6 7" key="1">
    <citation type="submission" date="2016-04" db="EMBL/GenBank/DDBJ databases">
        <title>First whole genome shotgun sequence of the bacterium Enteractinococcus sp. strain UASWS1574.</title>
        <authorList>
            <person name="Crovadore J."/>
            <person name="Chablais R."/>
            <person name="Lefort F."/>
        </authorList>
    </citation>
    <scope>NUCLEOTIDE SEQUENCE [LARGE SCALE GENOMIC DNA]</scope>
    <source>
        <strain evidence="6 7">UASWS1574</strain>
    </source>
</reference>
<proteinExistence type="predicted"/>
<dbReference type="STRING" id="1837282.A6F49_03490"/>
<dbReference type="InterPro" id="IPR009057">
    <property type="entry name" value="Homeodomain-like_sf"/>
</dbReference>
<evidence type="ECO:0000313" key="6">
    <source>
        <dbReference type="EMBL" id="OAV63006.1"/>
    </source>
</evidence>
<dbReference type="InterPro" id="IPR050109">
    <property type="entry name" value="HTH-type_TetR-like_transc_reg"/>
</dbReference>
<evidence type="ECO:0000259" key="5">
    <source>
        <dbReference type="PROSITE" id="PS50977"/>
    </source>
</evidence>
<dbReference type="EMBL" id="LXEY01000005">
    <property type="protein sequence ID" value="OAV63006.1"/>
    <property type="molecule type" value="Genomic_DNA"/>
</dbReference>
<gene>
    <name evidence="6" type="ORF">A6F49_03490</name>
</gene>
<accession>A0A1B7M333</accession>
<dbReference type="PROSITE" id="PS01081">
    <property type="entry name" value="HTH_TETR_1"/>
    <property type="match status" value="1"/>
</dbReference>
<keyword evidence="7" id="KW-1185">Reference proteome</keyword>
<dbReference type="InterPro" id="IPR023772">
    <property type="entry name" value="DNA-bd_HTH_TetR-type_CS"/>
</dbReference>
<dbReference type="GO" id="GO:0000976">
    <property type="term" value="F:transcription cis-regulatory region binding"/>
    <property type="evidence" value="ECO:0007669"/>
    <property type="project" value="TreeGrafter"/>
</dbReference>
<dbReference type="Gene3D" id="1.10.10.60">
    <property type="entry name" value="Homeodomain-like"/>
    <property type="match status" value="1"/>
</dbReference>
<keyword evidence="3" id="KW-0804">Transcription</keyword>
<dbReference type="PROSITE" id="PS50977">
    <property type="entry name" value="HTH_TETR_2"/>
    <property type="match status" value="1"/>
</dbReference>
<dbReference type="RefSeq" id="WP_043056698.1">
    <property type="nucleotide sequence ID" value="NZ_LXEY01000005.1"/>
</dbReference>
<keyword evidence="1" id="KW-0805">Transcription regulation</keyword>
<protein>
    <recommendedName>
        <fullName evidence="5">HTH tetR-type domain-containing protein</fullName>
    </recommendedName>
</protein>